<dbReference type="AlphaFoldDB" id="A0AAN9Y4L9"/>
<reference evidence="9 10" key="1">
    <citation type="submission" date="2024-03" db="EMBL/GenBank/DDBJ databases">
        <title>Adaptation during the transition from Ophiocordyceps entomopathogen to insect associate is accompanied by gene loss and intensified selection.</title>
        <authorList>
            <person name="Ward C.M."/>
            <person name="Onetto C.A."/>
            <person name="Borneman A.R."/>
        </authorList>
    </citation>
    <scope>NUCLEOTIDE SEQUENCE [LARGE SCALE GENOMIC DNA]</scope>
    <source>
        <strain evidence="9">AWRI1</strain>
        <tissue evidence="9">Single Adult Female</tissue>
    </source>
</reference>
<evidence type="ECO:0000256" key="3">
    <source>
        <dbReference type="ARBA" id="ARBA00023125"/>
    </source>
</evidence>
<evidence type="ECO:0000313" key="9">
    <source>
        <dbReference type="EMBL" id="KAK7591259.1"/>
    </source>
</evidence>
<evidence type="ECO:0000259" key="8">
    <source>
        <dbReference type="PROSITE" id="PS50071"/>
    </source>
</evidence>
<evidence type="ECO:0000256" key="7">
    <source>
        <dbReference type="RuleBase" id="RU000682"/>
    </source>
</evidence>
<proteinExistence type="predicted"/>
<keyword evidence="10" id="KW-1185">Reference proteome</keyword>
<name>A0AAN9Y4L9_9HEMI</name>
<feature type="DNA-binding region" description="Homeobox" evidence="6">
    <location>
        <begin position="145"/>
        <end position="204"/>
    </location>
</feature>
<dbReference type="Pfam" id="PF00046">
    <property type="entry name" value="Homeodomain"/>
    <property type="match status" value="1"/>
</dbReference>
<dbReference type="InterPro" id="IPR001356">
    <property type="entry name" value="HD"/>
</dbReference>
<dbReference type="EMBL" id="JBBCAQ010000022">
    <property type="protein sequence ID" value="KAK7591259.1"/>
    <property type="molecule type" value="Genomic_DNA"/>
</dbReference>
<sequence length="278" mass="32637">MGEVMLHENQMYRDVNYNDYTLSYQSYMDNSHSPTMQVTNSYGQYSVKNLLNLVDDAHRKEEIKCPSFDLPAIKDHWFPASFHQPLPNFGPQWQNFVAEENVKTISSFQKEIRPVSSSSSLRKIDVKGNTAVIKMTEKSTTVKLKRKPRILFTQDQVFELERHFHNQRYLTPKEREIIASKIHLTSNQVKIWFQNRRYKCKRFGSSGEWRNHPKLFADKTAKNRKHERVTSISYVDNKFKRTAVPGGNSDQCASNPFGFRQVENCENLYFNYYNNSAP</sequence>
<protein>
    <recommendedName>
        <fullName evidence="8">Homeobox domain-containing protein</fullName>
    </recommendedName>
</protein>
<dbReference type="PANTHER" id="PTHR24340:SF41">
    <property type="entry name" value="MUSCLE-SPECIFIC HOMEOBOX PROTEIN TINMAN-RELATED"/>
    <property type="match status" value="1"/>
</dbReference>
<dbReference type="GO" id="GO:0030154">
    <property type="term" value="P:cell differentiation"/>
    <property type="evidence" value="ECO:0007669"/>
    <property type="project" value="TreeGrafter"/>
</dbReference>
<dbReference type="PROSITE" id="PS50071">
    <property type="entry name" value="HOMEOBOX_2"/>
    <property type="match status" value="1"/>
</dbReference>
<evidence type="ECO:0000256" key="1">
    <source>
        <dbReference type="ARBA" id="ARBA00004123"/>
    </source>
</evidence>
<dbReference type="Proteomes" id="UP001367676">
    <property type="component" value="Unassembled WGS sequence"/>
</dbReference>
<feature type="domain" description="Homeobox" evidence="8">
    <location>
        <begin position="143"/>
        <end position="203"/>
    </location>
</feature>
<dbReference type="SMART" id="SM00389">
    <property type="entry name" value="HOX"/>
    <property type="match status" value="1"/>
</dbReference>
<dbReference type="PANTHER" id="PTHR24340">
    <property type="entry name" value="HOMEOBOX PROTEIN NKX"/>
    <property type="match status" value="1"/>
</dbReference>
<dbReference type="InterPro" id="IPR009057">
    <property type="entry name" value="Homeodomain-like_sf"/>
</dbReference>
<accession>A0AAN9Y4L9</accession>
<evidence type="ECO:0000256" key="6">
    <source>
        <dbReference type="PROSITE-ProRule" id="PRU00108"/>
    </source>
</evidence>
<dbReference type="GO" id="GO:0005634">
    <property type="term" value="C:nucleus"/>
    <property type="evidence" value="ECO:0007669"/>
    <property type="project" value="UniProtKB-SubCell"/>
</dbReference>
<dbReference type="Gene3D" id="1.10.10.60">
    <property type="entry name" value="Homeodomain-like"/>
    <property type="match status" value="1"/>
</dbReference>
<dbReference type="CDD" id="cd00086">
    <property type="entry name" value="homeodomain"/>
    <property type="match status" value="1"/>
</dbReference>
<dbReference type="InterPro" id="IPR017970">
    <property type="entry name" value="Homeobox_CS"/>
</dbReference>
<dbReference type="PROSITE" id="PS00027">
    <property type="entry name" value="HOMEOBOX_1"/>
    <property type="match status" value="1"/>
</dbReference>
<keyword evidence="4 6" id="KW-0371">Homeobox</keyword>
<evidence type="ECO:0000256" key="2">
    <source>
        <dbReference type="ARBA" id="ARBA00022473"/>
    </source>
</evidence>
<gene>
    <name evidence="9" type="ORF">V9T40_002872</name>
</gene>
<evidence type="ECO:0000256" key="5">
    <source>
        <dbReference type="ARBA" id="ARBA00023242"/>
    </source>
</evidence>
<dbReference type="PRINTS" id="PR00024">
    <property type="entry name" value="HOMEOBOX"/>
</dbReference>
<evidence type="ECO:0000256" key="4">
    <source>
        <dbReference type="ARBA" id="ARBA00023155"/>
    </source>
</evidence>
<dbReference type="InterPro" id="IPR020479">
    <property type="entry name" value="HD_metazoa"/>
</dbReference>
<dbReference type="SUPFAM" id="SSF46689">
    <property type="entry name" value="Homeodomain-like"/>
    <property type="match status" value="1"/>
</dbReference>
<keyword evidence="3 6" id="KW-0238">DNA-binding</keyword>
<organism evidence="9 10">
    <name type="scientific">Parthenolecanium corni</name>
    <dbReference type="NCBI Taxonomy" id="536013"/>
    <lineage>
        <taxon>Eukaryota</taxon>
        <taxon>Metazoa</taxon>
        <taxon>Ecdysozoa</taxon>
        <taxon>Arthropoda</taxon>
        <taxon>Hexapoda</taxon>
        <taxon>Insecta</taxon>
        <taxon>Pterygota</taxon>
        <taxon>Neoptera</taxon>
        <taxon>Paraneoptera</taxon>
        <taxon>Hemiptera</taxon>
        <taxon>Sternorrhyncha</taxon>
        <taxon>Coccoidea</taxon>
        <taxon>Coccidae</taxon>
        <taxon>Parthenolecanium</taxon>
    </lineage>
</organism>
<keyword evidence="2" id="KW-0217">Developmental protein</keyword>
<dbReference type="GO" id="GO:0000978">
    <property type="term" value="F:RNA polymerase II cis-regulatory region sequence-specific DNA binding"/>
    <property type="evidence" value="ECO:0007669"/>
    <property type="project" value="TreeGrafter"/>
</dbReference>
<evidence type="ECO:0000313" key="10">
    <source>
        <dbReference type="Proteomes" id="UP001367676"/>
    </source>
</evidence>
<comment type="subcellular location">
    <subcellularLocation>
        <location evidence="1 6 7">Nucleus</location>
    </subcellularLocation>
</comment>
<dbReference type="GO" id="GO:0000981">
    <property type="term" value="F:DNA-binding transcription factor activity, RNA polymerase II-specific"/>
    <property type="evidence" value="ECO:0007669"/>
    <property type="project" value="InterPro"/>
</dbReference>
<dbReference type="InterPro" id="IPR050394">
    <property type="entry name" value="Homeobox_NK-like"/>
</dbReference>
<comment type="caution">
    <text evidence="9">The sequence shown here is derived from an EMBL/GenBank/DDBJ whole genome shotgun (WGS) entry which is preliminary data.</text>
</comment>
<keyword evidence="5 6" id="KW-0539">Nucleus</keyword>